<dbReference type="InterPro" id="IPR011990">
    <property type="entry name" value="TPR-like_helical_dom_sf"/>
</dbReference>
<dbReference type="PaxDb" id="123214-PERMA_1361"/>
<dbReference type="Proteomes" id="UP000001366">
    <property type="component" value="Chromosome"/>
</dbReference>
<keyword evidence="3" id="KW-1185">Reference proteome</keyword>
<dbReference type="EMBL" id="CP001230">
    <property type="protein sequence ID" value="ACO04261.1"/>
    <property type="molecule type" value="Genomic_DNA"/>
</dbReference>
<dbReference type="AlphaFoldDB" id="C0QR34"/>
<keyword evidence="1" id="KW-0472">Membrane</keyword>
<dbReference type="KEGG" id="pmx:PERMA_1361"/>
<proteinExistence type="predicted"/>
<organism evidence="2 3">
    <name type="scientific">Persephonella marina (strain DSM 14350 / EX-H1)</name>
    <dbReference type="NCBI Taxonomy" id="123214"/>
    <lineage>
        <taxon>Bacteria</taxon>
        <taxon>Pseudomonadati</taxon>
        <taxon>Aquificota</taxon>
        <taxon>Aquificia</taxon>
        <taxon>Aquificales</taxon>
        <taxon>Hydrogenothermaceae</taxon>
        <taxon>Persephonella</taxon>
    </lineage>
</organism>
<gene>
    <name evidence="2" type="ordered locus">PERMA_1361</name>
</gene>
<keyword evidence="1" id="KW-1133">Transmembrane helix</keyword>
<keyword evidence="1" id="KW-0812">Transmembrane</keyword>
<feature type="transmembrane region" description="Helical" evidence="1">
    <location>
        <begin position="62"/>
        <end position="87"/>
    </location>
</feature>
<accession>C0QR34</accession>
<dbReference type="STRING" id="123214.PERMA_1361"/>
<protein>
    <submittedName>
        <fullName evidence="2">Uncharacterized protein</fullName>
    </submittedName>
</protein>
<dbReference type="OrthoDB" id="11376at2"/>
<dbReference type="Gene3D" id="1.25.40.10">
    <property type="entry name" value="Tetratricopeptide repeat domain"/>
    <property type="match status" value="1"/>
</dbReference>
<dbReference type="SUPFAM" id="SSF48452">
    <property type="entry name" value="TPR-like"/>
    <property type="match status" value="1"/>
</dbReference>
<name>C0QR34_PERMH</name>
<dbReference type="RefSeq" id="WP_012676499.1">
    <property type="nucleotide sequence ID" value="NC_012440.1"/>
</dbReference>
<feature type="transmembrane region" description="Helical" evidence="1">
    <location>
        <begin position="5"/>
        <end position="22"/>
    </location>
</feature>
<evidence type="ECO:0000313" key="2">
    <source>
        <dbReference type="EMBL" id="ACO04261.1"/>
    </source>
</evidence>
<dbReference type="eggNOG" id="COG4783">
    <property type="taxonomic scope" value="Bacteria"/>
</dbReference>
<evidence type="ECO:0000313" key="3">
    <source>
        <dbReference type="Proteomes" id="UP000001366"/>
    </source>
</evidence>
<dbReference type="HOGENOM" id="CLU_061179_1_0_0"/>
<sequence>MEGKITPVSILLELLAVGFLMLGNTYNIFLFLIFHTVASVLLSVVVWTFFPKRYKKPFPLSIIVIFIIMFSTPVLSYIAVLFSLIIFRKQKKLPVLPLETVPVFQLIEEKIQVRKRKFGESSVREFVLRKNLPSSLRLKAFLFLTEVKSPESVRLLRYGLSDENDEIRLLSFSVLDKIEKRLSEQIHNNLEKLKKAKDEKEKGIIYRELSKLYWEIIYIGMADKEITDFYLNESERYALKAKDIIKNDPYIDLLLGRIYLLKGRLDDSYIYLTKALDSNIPEFKVAPYLAEIFFRNREYSRIKEFIKKHPYLKYDPSFYPVAVLWEEG</sequence>
<evidence type="ECO:0000256" key="1">
    <source>
        <dbReference type="SAM" id="Phobius"/>
    </source>
</evidence>
<reference evidence="2 3" key="1">
    <citation type="journal article" date="2009" name="J. Bacteriol.">
        <title>Complete and draft genome sequences of six members of the Aquificales.</title>
        <authorList>
            <person name="Reysenbach A.L."/>
            <person name="Hamamura N."/>
            <person name="Podar M."/>
            <person name="Griffiths E."/>
            <person name="Ferreira S."/>
            <person name="Hochstein R."/>
            <person name="Heidelberg J."/>
            <person name="Johnson J."/>
            <person name="Mead D."/>
            <person name="Pohorille A."/>
            <person name="Sarmiento M."/>
            <person name="Schweighofer K."/>
            <person name="Seshadri R."/>
            <person name="Voytek M.A."/>
        </authorList>
    </citation>
    <scope>NUCLEOTIDE SEQUENCE [LARGE SCALE GENOMIC DNA]</scope>
    <source>
        <strain evidence="3">DSM 14350 / EX-H1</strain>
    </source>
</reference>
<feature type="transmembrane region" description="Helical" evidence="1">
    <location>
        <begin position="28"/>
        <end position="50"/>
    </location>
</feature>